<dbReference type="GO" id="GO:0003796">
    <property type="term" value="F:lysozyme activity"/>
    <property type="evidence" value="ECO:0007669"/>
    <property type="project" value="UniProtKB-EC"/>
</dbReference>
<evidence type="ECO:0000313" key="16">
    <source>
        <dbReference type="Proteomes" id="UP000242188"/>
    </source>
</evidence>
<evidence type="ECO:0000256" key="14">
    <source>
        <dbReference type="SAM" id="SignalP"/>
    </source>
</evidence>
<keyword evidence="4" id="KW-0964">Secreted</keyword>
<dbReference type="GO" id="GO:0005576">
    <property type="term" value="C:extracellular region"/>
    <property type="evidence" value="ECO:0007669"/>
    <property type="project" value="UniProtKB-SubCell"/>
</dbReference>
<dbReference type="CDD" id="cd16890">
    <property type="entry name" value="lyz_i"/>
    <property type="match status" value="1"/>
</dbReference>
<dbReference type="PROSITE" id="PS51909">
    <property type="entry name" value="LYSOZYME_I"/>
    <property type="match status" value="1"/>
</dbReference>
<evidence type="ECO:0000256" key="4">
    <source>
        <dbReference type="ARBA" id="ARBA00022525"/>
    </source>
</evidence>
<evidence type="ECO:0000256" key="1">
    <source>
        <dbReference type="ARBA" id="ARBA00000632"/>
    </source>
</evidence>
<comment type="catalytic activity">
    <reaction evidence="1">
        <text>Hydrolysis of (1-&gt;4)-beta-linkages between N-acetylmuramic acid and N-acetyl-D-glucosamine residues in a peptidoglycan and between N-acetyl-D-glucosamine residues in chitodextrins.</text>
        <dbReference type="EC" id="3.2.1.17"/>
    </reaction>
</comment>
<dbReference type="InterPro" id="IPR008597">
    <property type="entry name" value="Invert_lysozyme"/>
</dbReference>
<evidence type="ECO:0000313" key="15">
    <source>
        <dbReference type="EMBL" id="OWF49893.1"/>
    </source>
</evidence>
<feature type="chain" id="PRO_5012735943" description="lysozyme" evidence="14">
    <location>
        <begin position="28"/>
        <end position="250"/>
    </location>
</feature>
<dbReference type="Gene3D" id="2.30.30.40">
    <property type="entry name" value="SH3 Domains"/>
    <property type="match status" value="1"/>
</dbReference>
<dbReference type="GO" id="GO:0050829">
    <property type="term" value="P:defense response to Gram-negative bacterium"/>
    <property type="evidence" value="ECO:0007669"/>
    <property type="project" value="UniProtKB-ARBA"/>
</dbReference>
<dbReference type="SUPFAM" id="SSF53955">
    <property type="entry name" value="Lysozyme-like"/>
    <property type="match status" value="1"/>
</dbReference>
<accession>A0A210QMD6</accession>
<keyword evidence="5" id="KW-0929">Antimicrobial</keyword>
<dbReference type="Pfam" id="PF05497">
    <property type="entry name" value="Destabilase"/>
    <property type="match status" value="1"/>
</dbReference>
<dbReference type="AlphaFoldDB" id="A0A210QMD6"/>
<sequence length="250" mass="26903">MSRIQTSRLTMWPALLCTLTLVGVASASISGHITADSCLCLTTSGVHARTGAGLGHSVVATLNYGECYKSSGDMLTHDGYHWYELQHVHGHHSVWVAGNYLMTSSLSHCGGTSGTEGHFNSSSKATTHPYATGVVSQHCLSCICQLESGCKPLGCHLDEGTDSCGYFQIKEVYWLDCGKPGGSLEACAADMQCSSSCIQQYMHRYIGYSRCVHNCESYARIHNGGPAGCHHSNTLHYWNNIQKLGCSANS</sequence>
<dbReference type="InterPro" id="IPR023346">
    <property type="entry name" value="Lysozyme-like_dom_sf"/>
</dbReference>
<evidence type="ECO:0000256" key="9">
    <source>
        <dbReference type="ARBA" id="ARBA00023022"/>
    </source>
</evidence>
<dbReference type="OrthoDB" id="6337871at2759"/>
<feature type="signal peptide" evidence="14">
    <location>
        <begin position="1"/>
        <end position="27"/>
    </location>
</feature>
<keyword evidence="8" id="KW-0378">Hydrolase</keyword>
<evidence type="ECO:0000256" key="10">
    <source>
        <dbReference type="ARBA" id="ARBA00023157"/>
    </source>
</evidence>
<evidence type="ECO:0000256" key="8">
    <source>
        <dbReference type="ARBA" id="ARBA00022801"/>
    </source>
</evidence>
<feature type="disulfide bond" evidence="13">
    <location>
        <begin position="155"/>
        <end position="164"/>
    </location>
</feature>
<feature type="disulfide bond" evidence="13">
    <location>
        <begin position="187"/>
        <end position="193"/>
    </location>
</feature>
<dbReference type="FunFam" id="1.10.530.10:FF:000023">
    <property type="entry name" value="Invertebrate-type lysozyme"/>
    <property type="match status" value="1"/>
</dbReference>
<dbReference type="PANTHER" id="PTHR11195:SF13">
    <property type="entry name" value="INVERTEBRATE-TYPE LYSOZYME 2-RELATED"/>
    <property type="match status" value="1"/>
</dbReference>
<proteinExistence type="predicted"/>
<dbReference type="EC" id="3.2.1.17" evidence="3"/>
<feature type="active site" description="Nucleophile" evidence="12">
    <location>
        <position position="158"/>
    </location>
</feature>
<evidence type="ECO:0000256" key="5">
    <source>
        <dbReference type="ARBA" id="ARBA00022529"/>
    </source>
</evidence>
<feature type="disulfide bond" evidence="13">
    <location>
        <begin position="139"/>
        <end position="215"/>
    </location>
</feature>
<comment type="caution">
    <text evidence="15">The sequence shown here is derived from an EMBL/GenBank/DDBJ whole genome shotgun (WGS) entry which is preliminary data.</text>
</comment>
<feature type="disulfide bond" evidence="13">
    <location>
        <begin position="142"/>
        <end position="246"/>
    </location>
</feature>
<evidence type="ECO:0000256" key="6">
    <source>
        <dbReference type="ARBA" id="ARBA00022638"/>
    </source>
</evidence>
<reference evidence="15 16" key="1">
    <citation type="journal article" date="2017" name="Nat. Ecol. Evol.">
        <title>Scallop genome provides insights into evolution of bilaterian karyotype and development.</title>
        <authorList>
            <person name="Wang S."/>
            <person name="Zhang J."/>
            <person name="Jiao W."/>
            <person name="Li J."/>
            <person name="Xun X."/>
            <person name="Sun Y."/>
            <person name="Guo X."/>
            <person name="Huan P."/>
            <person name="Dong B."/>
            <person name="Zhang L."/>
            <person name="Hu X."/>
            <person name="Sun X."/>
            <person name="Wang J."/>
            <person name="Zhao C."/>
            <person name="Wang Y."/>
            <person name="Wang D."/>
            <person name="Huang X."/>
            <person name="Wang R."/>
            <person name="Lv J."/>
            <person name="Li Y."/>
            <person name="Zhang Z."/>
            <person name="Liu B."/>
            <person name="Lu W."/>
            <person name="Hui Y."/>
            <person name="Liang J."/>
            <person name="Zhou Z."/>
            <person name="Hou R."/>
            <person name="Li X."/>
            <person name="Liu Y."/>
            <person name="Li H."/>
            <person name="Ning X."/>
            <person name="Lin Y."/>
            <person name="Zhao L."/>
            <person name="Xing Q."/>
            <person name="Dou J."/>
            <person name="Li Y."/>
            <person name="Mao J."/>
            <person name="Guo H."/>
            <person name="Dou H."/>
            <person name="Li T."/>
            <person name="Mu C."/>
            <person name="Jiang W."/>
            <person name="Fu Q."/>
            <person name="Fu X."/>
            <person name="Miao Y."/>
            <person name="Liu J."/>
            <person name="Yu Q."/>
            <person name="Li R."/>
            <person name="Liao H."/>
            <person name="Li X."/>
            <person name="Kong Y."/>
            <person name="Jiang Z."/>
            <person name="Chourrout D."/>
            <person name="Li R."/>
            <person name="Bao Z."/>
        </authorList>
    </citation>
    <scope>NUCLEOTIDE SEQUENCE [LARGE SCALE GENOMIC DNA]</scope>
    <source>
        <strain evidence="15 16">PY_sf001</strain>
    </source>
</reference>
<comment type="subcellular location">
    <subcellularLocation>
        <location evidence="2">Secreted</location>
    </subcellularLocation>
</comment>
<gene>
    <name evidence="15" type="ORF">KP79_PYT13522</name>
</gene>
<evidence type="ECO:0000256" key="12">
    <source>
        <dbReference type="PIRSR" id="PIRSR608597-1"/>
    </source>
</evidence>
<feature type="disulfide bond" evidence="13">
    <location>
        <begin position="144"/>
        <end position="150"/>
    </location>
</feature>
<keyword evidence="10 13" id="KW-1015">Disulfide bond</keyword>
<dbReference type="Proteomes" id="UP000242188">
    <property type="component" value="Unassembled WGS sequence"/>
</dbReference>
<keyword evidence="11" id="KW-0326">Glycosidase</keyword>
<dbReference type="Gene3D" id="1.10.530.10">
    <property type="match status" value="1"/>
</dbReference>
<evidence type="ECO:0000256" key="2">
    <source>
        <dbReference type="ARBA" id="ARBA00004613"/>
    </source>
</evidence>
<evidence type="ECO:0000256" key="7">
    <source>
        <dbReference type="ARBA" id="ARBA00022729"/>
    </source>
</evidence>
<keyword evidence="7 14" id="KW-0732">Signal</keyword>
<protein>
    <recommendedName>
        <fullName evidence="3">lysozyme</fullName>
        <ecNumber evidence="3">3.2.1.17</ecNumber>
    </recommendedName>
</protein>
<organism evidence="15 16">
    <name type="scientific">Mizuhopecten yessoensis</name>
    <name type="common">Japanese scallop</name>
    <name type="synonym">Patinopecten yessoensis</name>
    <dbReference type="NCBI Taxonomy" id="6573"/>
    <lineage>
        <taxon>Eukaryota</taxon>
        <taxon>Metazoa</taxon>
        <taxon>Spiralia</taxon>
        <taxon>Lophotrochozoa</taxon>
        <taxon>Mollusca</taxon>
        <taxon>Bivalvia</taxon>
        <taxon>Autobranchia</taxon>
        <taxon>Pteriomorphia</taxon>
        <taxon>Pectinida</taxon>
        <taxon>Pectinoidea</taxon>
        <taxon>Pectinidae</taxon>
        <taxon>Mizuhopecten</taxon>
    </lineage>
</organism>
<keyword evidence="6" id="KW-0081">Bacteriolytic enzyme</keyword>
<feature type="disulfide bond" evidence="13">
    <location>
        <begin position="211"/>
        <end position="229"/>
    </location>
</feature>
<dbReference type="EMBL" id="NEDP02002904">
    <property type="protein sequence ID" value="OWF49893.1"/>
    <property type="molecule type" value="Genomic_DNA"/>
</dbReference>
<feature type="active site" description="Proton donor" evidence="12">
    <location>
        <position position="147"/>
    </location>
</feature>
<feature type="disulfide bond" evidence="13">
    <location>
        <begin position="177"/>
        <end position="197"/>
    </location>
</feature>
<dbReference type="GO" id="GO:0031640">
    <property type="term" value="P:killing of cells of another organism"/>
    <property type="evidence" value="ECO:0007669"/>
    <property type="project" value="UniProtKB-KW"/>
</dbReference>
<keyword evidence="16" id="KW-1185">Reference proteome</keyword>
<evidence type="ECO:0000256" key="3">
    <source>
        <dbReference type="ARBA" id="ARBA00012732"/>
    </source>
</evidence>
<evidence type="ECO:0000256" key="11">
    <source>
        <dbReference type="ARBA" id="ARBA00023295"/>
    </source>
</evidence>
<dbReference type="PANTHER" id="PTHR11195">
    <property type="entry name" value="DESTABILASE-RELATED"/>
    <property type="match status" value="1"/>
</dbReference>
<evidence type="ECO:0000256" key="13">
    <source>
        <dbReference type="PIRSR" id="PIRSR608597-3"/>
    </source>
</evidence>
<keyword evidence="9" id="KW-0044">Antibiotic</keyword>
<name>A0A210QMD6_MIZYE</name>